<feature type="domain" description="Fe/B12 periplasmic-binding" evidence="5">
    <location>
        <begin position="67"/>
        <end position="316"/>
    </location>
</feature>
<name>A0ABT0XEF7_9BACI</name>
<gene>
    <name evidence="6" type="ORF">NDM98_01315</name>
</gene>
<accession>A0ABT0XEF7</accession>
<reference evidence="6" key="1">
    <citation type="submission" date="2022-06" db="EMBL/GenBank/DDBJ databases">
        <title>Alkalicoccobacillus porphyridii sp. nov., isolated from a marine red alga, Porphyridium purpureum and reclassification of Shouchella plakortidis and Shouchella gibsonii as Alkalicoccobacillus plakortidis comb. nov. and Alkalicoccobacillus gibsonii comb. nov.</title>
        <authorList>
            <person name="Kim K.H."/>
            <person name="Lee J.K."/>
            <person name="Han D.M."/>
            <person name="Baek J.H."/>
            <person name="Jeon C.O."/>
        </authorList>
    </citation>
    <scope>NUCLEOTIDE SEQUENCE</scope>
    <source>
        <strain evidence="6">DSM 19153</strain>
    </source>
</reference>
<dbReference type="PANTHER" id="PTHR30535:SF34">
    <property type="entry name" value="MOLYBDATE-BINDING PROTEIN MOLA"/>
    <property type="match status" value="1"/>
</dbReference>
<dbReference type="Proteomes" id="UP001203665">
    <property type="component" value="Unassembled WGS sequence"/>
</dbReference>
<dbReference type="InterPro" id="IPR002491">
    <property type="entry name" value="ABC_transptr_periplasmic_BD"/>
</dbReference>
<dbReference type="PANTHER" id="PTHR30535">
    <property type="entry name" value="VITAMIN B12-BINDING PROTEIN"/>
    <property type="match status" value="1"/>
</dbReference>
<organism evidence="6 7">
    <name type="scientific">Alkalicoccobacillus plakortidis</name>
    <dbReference type="NCBI Taxonomy" id="444060"/>
    <lineage>
        <taxon>Bacteria</taxon>
        <taxon>Bacillati</taxon>
        <taxon>Bacillota</taxon>
        <taxon>Bacilli</taxon>
        <taxon>Bacillales</taxon>
        <taxon>Bacillaceae</taxon>
        <taxon>Alkalicoccobacillus</taxon>
    </lineage>
</organism>
<keyword evidence="2 4" id="KW-0732">Signal</keyword>
<protein>
    <submittedName>
        <fullName evidence="6">ABC transporter substrate-binding protein</fullName>
    </submittedName>
</protein>
<dbReference type="InterPro" id="IPR050902">
    <property type="entry name" value="ABC_Transporter_SBP"/>
</dbReference>
<evidence type="ECO:0000313" key="6">
    <source>
        <dbReference type="EMBL" id="MCM2674288.1"/>
    </source>
</evidence>
<feature type="region of interest" description="Disordered" evidence="3">
    <location>
        <begin position="26"/>
        <end position="47"/>
    </location>
</feature>
<feature type="compositionally biased region" description="Polar residues" evidence="3">
    <location>
        <begin position="28"/>
        <end position="39"/>
    </location>
</feature>
<evidence type="ECO:0000313" key="7">
    <source>
        <dbReference type="Proteomes" id="UP001203665"/>
    </source>
</evidence>
<comment type="similarity">
    <text evidence="1">Belongs to the bacterial solute-binding protein 8 family.</text>
</comment>
<evidence type="ECO:0000259" key="5">
    <source>
        <dbReference type="PROSITE" id="PS50983"/>
    </source>
</evidence>
<proteinExistence type="inferred from homology"/>
<evidence type="ECO:0000256" key="4">
    <source>
        <dbReference type="SAM" id="SignalP"/>
    </source>
</evidence>
<dbReference type="PROSITE" id="PS51257">
    <property type="entry name" value="PROKAR_LIPOPROTEIN"/>
    <property type="match status" value="1"/>
</dbReference>
<evidence type="ECO:0000256" key="3">
    <source>
        <dbReference type="SAM" id="MobiDB-lite"/>
    </source>
</evidence>
<dbReference type="RefSeq" id="WP_251603676.1">
    <property type="nucleotide sequence ID" value="NZ_JAMQJY010000001.1"/>
</dbReference>
<comment type="caution">
    <text evidence="6">The sequence shown here is derived from an EMBL/GenBank/DDBJ whole genome shotgun (WGS) entry which is preliminary data.</text>
</comment>
<evidence type="ECO:0000256" key="2">
    <source>
        <dbReference type="ARBA" id="ARBA00022729"/>
    </source>
</evidence>
<dbReference type="EMBL" id="JAMQJY010000001">
    <property type="protein sequence ID" value="MCM2674288.1"/>
    <property type="molecule type" value="Genomic_DNA"/>
</dbReference>
<evidence type="ECO:0000256" key="1">
    <source>
        <dbReference type="ARBA" id="ARBA00008814"/>
    </source>
</evidence>
<dbReference type="InterPro" id="IPR054828">
    <property type="entry name" value="Vit_B12_bind_prot"/>
</dbReference>
<feature type="signal peptide" evidence="4">
    <location>
        <begin position="1"/>
        <end position="24"/>
    </location>
</feature>
<feature type="chain" id="PRO_5047096634" evidence="4">
    <location>
        <begin position="25"/>
        <end position="317"/>
    </location>
</feature>
<sequence>MKRKIFINALVVICSVLMISGCQDMPEQESNNDQSTDATISEHETSYPIERTDANERNVVIEQEPQSIVSLIPSNTEIVYALGAGDRMVGRSEFDDYPEEVLDIQSIGGMEFDVEQIIELEPDIILAHESGSTQAEHAFEQLEKAGYPVFVVEDAQTIDAVYESIEEIAELLNRQTEAEQIIEQMTTSFAQLEDITEKDSDEQHSVWVEISPQPIYVAGKETFIDELLRVSHATNAAEDQTGWVEISEEIGVTYDPDVIISTYGGAESISEKPAWQRVSAIQKDRVFDIDPNLVSRPGPRLVEGAWQLAELIYPEDF</sequence>
<keyword evidence="7" id="KW-1185">Reference proteome</keyword>
<dbReference type="CDD" id="cd01143">
    <property type="entry name" value="YvrC"/>
    <property type="match status" value="1"/>
</dbReference>
<dbReference type="Gene3D" id="3.40.50.1980">
    <property type="entry name" value="Nitrogenase molybdenum iron protein domain"/>
    <property type="match status" value="2"/>
</dbReference>
<dbReference type="NCBIfam" id="NF038402">
    <property type="entry name" value="TroA_like"/>
    <property type="match status" value="1"/>
</dbReference>
<dbReference type="Pfam" id="PF01497">
    <property type="entry name" value="Peripla_BP_2"/>
    <property type="match status" value="1"/>
</dbReference>
<dbReference type="SUPFAM" id="SSF53807">
    <property type="entry name" value="Helical backbone' metal receptor"/>
    <property type="match status" value="1"/>
</dbReference>
<dbReference type="PROSITE" id="PS50983">
    <property type="entry name" value="FE_B12_PBP"/>
    <property type="match status" value="1"/>
</dbReference>